<sequence>MERECSALGHVRLSANSLYRDKGPTSSGRGHVGGFVTRPMATRSTTSGRRLAWVACIQQQDSGEEDPGPWLAMPRVVSLGCLPACQSPIRPI</sequence>
<evidence type="ECO:0000313" key="2">
    <source>
        <dbReference type="Proteomes" id="UP000830768"/>
    </source>
</evidence>
<organism evidence="1 2">
    <name type="scientific">Fusarium solani subsp. cucurbitae</name>
    <name type="common">Neocosmosporum cucurbitae</name>
    <dbReference type="NCBI Taxonomy" id="2747967"/>
    <lineage>
        <taxon>Eukaryota</taxon>
        <taxon>Fungi</taxon>
        <taxon>Dikarya</taxon>
        <taxon>Ascomycota</taxon>
        <taxon>Pezizomycotina</taxon>
        <taxon>Sordariomycetes</taxon>
        <taxon>Hypocreomycetidae</taxon>
        <taxon>Hypocreales</taxon>
        <taxon>Nectriaceae</taxon>
        <taxon>Fusarium</taxon>
        <taxon>Fusarium solani species complex</taxon>
    </lineage>
</organism>
<dbReference type="EMBL" id="CP090030">
    <property type="protein sequence ID" value="UPK89816.1"/>
    <property type="molecule type" value="Genomic_DNA"/>
</dbReference>
<name>A0ACD3YLK3_FUSSC</name>
<dbReference type="Proteomes" id="UP000830768">
    <property type="component" value="Chromosome 1"/>
</dbReference>
<keyword evidence="2" id="KW-1185">Reference proteome</keyword>
<protein>
    <submittedName>
        <fullName evidence="1">Uncharacterized protein</fullName>
    </submittedName>
</protein>
<evidence type="ECO:0000313" key="1">
    <source>
        <dbReference type="EMBL" id="UPK89816.1"/>
    </source>
</evidence>
<proteinExistence type="predicted"/>
<accession>A0ACD3YLK3</accession>
<reference evidence="1" key="1">
    <citation type="submission" date="2021-11" db="EMBL/GenBank/DDBJ databases">
        <title>Fusarium solani-melongenae Genome sequencing and assembly.</title>
        <authorList>
            <person name="Xie S."/>
            <person name="Huang L."/>
            <person name="Zhang X."/>
        </authorList>
    </citation>
    <scope>NUCLEOTIDE SEQUENCE</scope>
    <source>
        <strain evidence="1">CRI 24-3</strain>
    </source>
</reference>
<gene>
    <name evidence="1" type="ORF">LCI18_000751</name>
</gene>